<dbReference type="RefSeq" id="XP_014152585.1">
    <property type="nucleotide sequence ID" value="XM_014297110.1"/>
</dbReference>
<protein>
    <submittedName>
        <fullName evidence="1">Uncharacterized protein</fullName>
    </submittedName>
</protein>
<gene>
    <name evidence="1" type="ORF">SARC_08893</name>
</gene>
<dbReference type="Proteomes" id="UP000054560">
    <property type="component" value="Unassembled WGS sequence"/>
</dbReference>
<dbReference type="EMBL" id="KQ242442">
    <property type="protein sequence ID" value="KNC78683.1"/>
    <property type="molecule type" value="Genomic_DNA"/>
</dbReference>
<evidence type="ECO:0000313" key="2">
    <source>
        <dbReference type="Proteomes" id="UP000054560"/>
    </source>
</evidence>
<dbReference type="GeneID" id="25909397"/>
<name>A0A0L0FRU5_9EUKA</name>
<proteinExistence type="predicted"/>
<sequence length="167" mass="17807">MVCPADFPYVHTDGAYWCATAFNSFITPESIDKSSPSRQGNNFTPCPDATDYENAVGTLIKTVPDVLQSDAAPNVMETTTTTFVTDAASVEVSEAQTTGTPCPADFLCAYYNGACCCATGLSNFIEPQPIDSTSPSCQGNSFTPCPNGTDYVNAFPRFLDEAVEVYV</sequence>
<organism evidence="1 2">
    <name type="scientific">Sphaeroforma arctica JP610</name>
    <dbReference type="NCBI Taxonomy" id="667725"/>
    <lineage>
        <taxon>Eukaryota</taxon>
        <taxon>Ichthyosporea</taxon>
        <taxon>Ichthyophonida</taxon>
        <taxon>Sphaeroforma</taxon>
    </lineage>
</organism>
<evidence type="ECO:0000313" key="1">
    <source>
        <dbReference type="EMBL" id="KNC78683.1"/>
    </source>
</evidence>
<reference evidence="1 2" key="1">
    <citation type="submission" date="2011-02" db="EMBL/GenBank/DDBJ databases">
        <title>The Genome Sequence of Sphaeroforma arctica JP610.</title>
        <authorList>
            <consortium name="The Broad Institute Genome Sequencing Platform"/>
            <person name="Russ C."/>
            <person name="Cuomo C."/>
            <person name="Young S.K."/>
            <person name="Zeng Q."/>
            <person name="Gargeya S."/>
            <person name="Alvarado L."/>
            <person name="Berlin A."/>
            <person name="Chapman S.B."/>
            <person name="Chen Z."/>
            <person name="Freedman E."/>
            <person name="Gellesch M."/>
            <person name="Goldberg J."/>
            <person name="Griggs A."/>
            <person name="Gujja S."/>
            <person name="Heilman E."/>
            <person name="Heiman D."/>
            <person name="Howarth C."/>
            <person name="Mehta T."/>
            <person name="Neiman D."/>
            <person name="Pearson M."/>
            <person name="Roberts A."/>
            <person name="Saif S."/>
            <person name="Shea T."/>
            <person name="Shenoy N."/>
            <person name="Sisk P."/>
            <person name="Stolte C."/>
            <person name="Sykes S."/>
            <person name="White J."/>
            <person name="Yandava C."/>
            <person name="Burger G."/>
            <person name="Gray M.W."/>
            <person name="Holland P.W.H."/>
            <person name="King N."/>
            <person name="Lang F.B.F."/>
            <person name="Roger A.J."/>
            <person name="Ruiz-Trillo I."/>
            <person name="Haas B."/>
            <person name="Nusbaum C."/>
            <person name="Birren B."/>
        </authorList>
    </citation>
    <scope>NUCLEOTIDE SEQUENCE [LARGE SCALE GENOMIC DNA]</scope>
    <source>
        <strain evidence="1 2">JP610</strain>
    </source>
</reference>
<keyword evidence="2" id="KW-1185">Reference proteome</keyword>
<accession>A0A0L0FRU5</accession>
<dbReference type="AlphaFoldDB" id="A0A0L0FRU5"/>